<dbReference type="InterPro" id="IPR011989">
    <property type="entry name" value="ARM-like"/>
</dbReference>
<accession>A0A226I2B4</accession>
<reference evidence="1 2" key="1">
    <citation type="submission" date="2016-11" db="EMBL/GenBank/DDBJ databases">
        <title>Whole genomes of Flavobacteriaceae.</title>
        <authorList>
            <person name="Stine C."/>
            <person name="Li C."/>
            <person name="Tadesse D."/>
        </authorList>
    </citation>
    <scope>NUCLEOTIDE SEQUENCE [LARGE SCALE GENOMIC DNA]</scope>
    <source>
        <strain evidence="1 2">CCUG 59446</strain>
    </source>
</reference>
<dbReference type="Gene3D" id="1.25.10.10">
    <property type="entry name" value="Leucine-rich Repeat Variant"/>
    <property type="match status" value="1"/>
</dbReference>
<organism evidence="1 2">
    <name type="scientific">Flavobacterium oncorhynchi</name>
    <dbReference type="NCBI Taxonomy" id="728056"/>
    <lineage>
        <taxon>Bacteria</taxon>
        <taxon>Pseudomonadati</taxon>
        <taxon>Bacteroidota</taxon>
        <taxon>Flavobacteriia</taxon>
        <taxon>Flavobacteriales</taxon>
        <taxon>Flavobacteriaceae</taxon>
        <taxon>Flavobacterium</taxon>
    </lineage>
</organism>
<evidence type="ECO:0008006" key="3">
    <source>
        <dbReference type="Google" id="ProtNLM"/>
    </source>
</evidence>
<dbReference type="RefSeq" id="WP_089054000.1">
    <property type="nucleotide sequence ID" value="NZ_MUHA01000010.1"/>
</dbReference>
<dbReference type="Proteomes" id="UP000198336">
    <property type="component" value="Unassembled WGS sequence"/>
</dbReference>
<sequence length="243" mass="28463">MLFGLFKSLDEKVKEDKESLITRLKSSELKTLIVEMGNNKPISNNIIKRQKRDQSLESEDFPSWHAYRISDELSDINLKPELIELLKDKDFFQYKKYVLRCLSSLCVNCKDYELFDFLISELEKTDEEEVITAVLSRLNELRKPANLNIDYLKHLLLKGTYQNRIDALNALKNSEDKELEEILILKFKTSDQHTKCMICATLRSTGTIQSIETLKAELKRTRSNDLKYFIQSAIEEINERENK</sequence>
<dbReference type="AlphaFoldDB" id="A0A226I2B4"/>
<proteinExistence type="predicted"/>
<dbReference type="SUPFAM" id="SSF48371">
    <property type="entry name" value="ARM repeat"/>
    <property type="match status" value="1"/>
</dbReference>
<name>A0A226I2B4_9FLAO</name>
<protein>
    <recommendedName>
        <fullName evidence="3">HEAT repeat domain-containing protein</fullName>
    </recommendedName>
</protein>
<evidence type="ECO:0000313" key="2">
    <source>
        <dbReference type="Proteomes" id="UP000198336"/>
    </source>
</evidence>
<evidence type="ECO:0000313" key="1">
    <source>
        <dbReference type="EMBL" id="OXB00485.1"/>
    </source>
</evidence>
<keyword evidence="2" id="KW-1185">Reference proteome</keyword>
<gene>
    <name evidence="1" type="ORF">B0A75_09255</name>
</gene>
<dbReference type="EMBL" id="MUHA01000010">
    <property type="protein sequence ID" value="OXB00485.1"/>
    <property type="molecule type" value="Genomic_DNA"/>
</dbReference>
<dbReference type="InterPro" id="IPR016024">
    <property type="entry name" value="ARM-type_fold"/>
</dbReference>
<comment type="caution">
    <text evidence="1">The sequence shown here is derived from an EMBL/GenBank/DDBJ whole genome shotgun (WGS) entry which is preliminary data.</text>
</comment>